<comment type="caution">
    <text evidence="2">The sequence shown here is derived from an EMBL/GenBank/DDBJ whole genome shotgun (WGS) entry which is preliminary data.</text>
</comment>
<reference evidence="2" key="1">
    <citation type="submission" date="2021-02" db="EMBL/GenBank/DDBJ databases">
        <authorList>
            <person name="Nowell W R."/>
        </authorList>
    </citation>
    <scope>NUCLEOTIDE SEQUENCE</scope>
</reference>
<gene>
    <name evidence="2" type="ORF">GPM918_LOCUS4280</name>
    <name evidence="3" type="ORF">OVA965_LOCUS38594</name>
    <name evidence="4" type="ORF">SRO942_LOCUS4281</name>
    <name evidence="5" type="ORF">TMI583_LOCUS39793</name>
</gene>
<evidence type="ECO:0000313" key="2">
    <source>
        <dbReference type="EMBL" id="CAF0815816.1"/>
    </source>
</evidence>
<keyword evidence="1" id="KW-1133">Transmembrane helix</keyword>
<dbReference type="OrthoDB" id="10040543at2759"/>
<name>A0A813TKF2_9BILA</name>
<protein>
    <submittedName>
        <fullName evidence="2">Uncharacterized protein</fullName>
    </submittedName>
</protein>
<evidence type="ECO:0000256" key="1">
    <source>
        <dbReference type="SAM" id="Phobius"/>
    </source>
</evidence>
<sequence length="275" mass="31305">MLADLWSLINIRIIIYLILSIQYCWGCDIWKASDCPSPPSKDDEEVMKADLYSKEQLYAYCDKGKTYADCVNERLHCCDLRPEYTSQLAAADAKLKQNAWRIGKYCSGIGESNIINYKCKTTIPPTTTTTTQSTTTPMPICAVEAAGIQCGKILENRVRFETTWNIYEKAQWCKDTLDYFQCANRHITNCSIAEVKEDVEQLTTFMDYIEKSANRECPGGLFGCDINMHDVRCRIGVGYFLGKDLDSGATSIRWLSSTCLFFLLSLIHLIFRCRN</sequence>
<organism evidence="2 6">
    <name type="scientific">Didymodactylos carnosus</name>
    <dbReference type="NCBI Taxonomy" id="1234261"/>
    <lineage>
        <taxon>Eukaryota</taxon>
        <taxon>Metazoa</taxon>
        <taxon>Spiralia</taxon>
        <taxon>Gnathifera</taxon>
        <taxon>Rotifera</taxon>
        <taxon>Eurotatoria</taxon>
        <taxon>Bdelloidea</taxon>
        <taxon>Philodinida</taxon>
        <taxon>Philodinidae</taxon>
        <taxon>Didymodactylos</taxon>
    </lineage>
</organism>
<dbReference type="EMBL" id="CAJNOK010038350">
    <property type="protein sequence ID" value="CAF1537593.1"/>
    <property type="molecule type" value="Genomic_DNA"/>
</dbReference>
<keyword evidence="1" id="KW-0472">Membrane</keyword>
<evidence type="ECO:0000313" key="6">
    <source>
        <dbReference type="Proteomes" id="UP000663829"/>
    </source>
</evidence>
<dbReference type="Proteomes" id="UP000681722">
    <property type="component" value="Unassembled WGS sequence"/>
</dbReference>
<dbReference type="Proteomes" id="UP000677228">
    <property type="component" value="Unassembled WGS sequence"/>
</dbReference>
<keyword evidence="1" id="KW-0812">Transmembrane</keyword>
<accession>A0A813TKF2</accession>
<dbReference type="AlphaFoldDB" id="A0A813TKF2"/>
<dbReference type="EMBL" id="CAJOBA010060649">
    <property type="protein sequence ID" value="CAF4325415.1"/>
    <property type="molecule type" value="Genomic_DNA"/>
</dbReference>
<feature type="transmembrane region" description="Helical" evidence="1">
    <location>
        <begin position="252"/>
        <end position="271"/>
    </location>
</feature>
<evidence type="ECO:0000313" key="5">
    <source>
        <dbReference type="EMBL" id="CAF4325415.1"/>
    </source>
</evidence>
<keyword evidence="6" id="KW-1185">Reference proteome</keyword>
<dbReference type="EMBL" id="CAJNOQ010000570">
    <property type="protein sequence ID" value="CAF0815816.1"/>
    <property type="molecule type" value="Genomic_DNA"/>
</dbReference>
<dbReference type="Proteomes" id="UP000682733">
    <property type="component" value="Unassembled WGS sequence"/>
</dbReference>
<evidence type="ECO:0000313" key="3">
    <source>
        <dbReference type="EMBL" id="CAF1537593.1"/>
    </source>
</evidence>
<dbReference type="Proteomes" id="UP000663829">
    <property type="component" value="Unassembled WGS sequence"/>
</dbReference>
<proteinExistence type="predicted"/>
<evidence type="ECO:0000313" key="4">
    <source>
        <dbReference type="EMBL" id="CAF3601894.1"/>
    </source>
</evidence>
<dbReference type="EMBL" id="CAJOBC010000570">
    <property type="protein sequence ID" value="CAF3601894.1"/>
    <property type="molecule type" value="Genomic_DNA"/>
</dbReference>